<feature type="chain" id="PRO_5004340259" description="TonB-dependent receptor" evidence="10">
    <location>
        <begin position="30"/>
        <end position="998"/>
    </location>
</feature>
<comment type="caution">
    <text evidence="13">The sequence shown here is derived from an EMBL/GenBank/DDBJ whole genome shotgun (WGS) entry which is preliminary data.</text>
</comment>
<dbReference type="InterPro" id="IPR000531">
    <property type="entry name" value="Beta-barrel_TonB"/>
</dbReference>
<dbReference type="InterPro" id="IPR036942">
    <property type="entry name" value="Beta-barrel_TonB_sf"/>
</dbReference>
<dbReference type="PANTHER" id="PTHR47234:SF2">
    <property type="entry name" value="TONB-DEPENDENT RECEPTOR"/>
    <property type="match status" value="1"/>
</dbReference>
<evidence type="ECO:0000256" key="9">
    <source>
        <dbReference type="RuleBase" id="RU003357"/>
    </source>
</evidence>
<comment type="subcellular location">
    <subcellularLocation>
        <location evidence="1 8">Cell outer membrane</location>
        <topology evidence="1 8">Multi-pass membrane protein</topology>
    </subcellularLocation>
</comment>
<dbReference type="InterPro" id="IPR037066">
    <property type="entry name" value="Plug_dom_sf"/>
</dbReference>
<keyword evidence="14" id="KW-1185">Reference proteome</keyword>
<gene>
    <name evidence="13" type="ORF">OR37_03196</name>
</gene>
<keyword evidence="6 8" id="KW-0472">Membrane</keyword>
<dbReference type="eggNOG" id="COG1629">
    <property type="taxonomic scope" value="Bacteria"/>
</dbReference>
<comment type="similarity">
    <text evidence="8 9">Belongs to the TonB-dependent receptor family.</text>
</comment>
<evidence type="ECO:0000256" key="10">
    <source>
        <dbReference type="SAM" id="SignalP"/>
    </source>
</evidence>
<sequence length="998" mass="108048" precursor="true">MSLNKNLLLGTSVISGVLSLMVAGAPAFAQTAPTAAPASEPQEVEAITVTGSRIRRTEFTAAAPIQILTAERAELEGSATLSAILQNSTLAAGTGQINNQYTGYNVTGGPGVSTISLRGLGANRTLVLLNGRRAGPAGVRGQVGPFDLGVVPESIVDHVEILKDGASSIYGSDAVAGVVNIITRKKFDGGELKIYGSDPMEHGGKSYRFTGAYGKTFEKGYFNVSGEYFRQEILRRSDRADTSCQSDYLFDPKTGARKDYLDSVTGQYKCLNLTNGYMQLVSGSVNLVPIVPGQTYPTAAQGNNSTVPGFARFSRIGYPLTYPYAPTTSPLWDRSSVLSPEIRSTITFNGGYQITPKIEAYTELMVSERKSAQIGAAQVFQSFAQRNTVNGAPNYLPASNPNNTTGQNVVTVSAYESNGHQDVKYYRAVAGLRGSIDWKGGWDWDIFGQYSKSDASYDFGPRIYLDRFLALNSPNVACTNTPLGGNFSNFDCAKLPNGIPWTSTRILQGQYTQAERDFLFFNETGTTKYDHAYIEGSLSGDLFSLPAGPIGAAVGFQVRHEKINDQPGYQAANRNMALYSSAGPTKGSDNSRDVFGELDIPLVRDVRFIDRLNLNVSGRYSDYDSYGSDNTYKVGLNWKIIPSITLRATQGTSFRAPSLYELYLGNQVGYSGQSAIDPCYDLANSSTASQQIRTNCASQGIPTSYNALGGSSATVFSTGGQGNLKAETAKARTFGFVWSPAFADLNVAVDYFTINVDNEVRQFGAANILKQCYNSADFPKNPFCSLFTRDPTKFYILTVQNSYVNVANQVNHGIDLTTQYSKELFNGRLNVNSQFTWMTKNVTTLMGGAAPLNYLGTTYNYDGPGFSGNISATFKKDDWTFFWGVQMFGKGSDADQPGNMGDVFGVSKYTDVAAGITTDCTAAVNACAYYNLHAEFTAYHTFSVKKDFDGLSAQVGINNAFDERPPAASSGQFRVGTAQLGNYDMIGRRLFVAISKKW</sequence>
<evidence type="ECO:0008006" key="15">
    <source>
        <dbReference type="Google" id="ProtNLM"/>
    </source>
</evidence>
<evidence type="ECO:0000256" key="6">
    <source>
        <dbReference type="ARBA" id="ARBA00023136"/>
    </source>
</evidence>
<dbReference type="STRING" id="1292034.OR37_03196"/>
<dbReference type="PATRIC" id="fig|1292034.3.peg.3171"/>
<name>R0CWM7_CAUVI</name>
<feature type="domain" description="TonB-dependent receptor plug" evidence="12">
    <location>
        <begin position="60"/>
        <end position="178"/>
    </location>
</feature>
<evidence type="ECO:0000256" key="4">
    <source>
        <dbReference type="ARBA" id="ARBA00022692"/>
    </source>
</evidence>
<reference evidence="13 14" key="1">
    <citation type="journal article" date="2013" name="Genome Announc.">
        <title>Draft Genome Sequence for Caulobacter sp. Strain OR37, a Bacterium Tolerant to Heavy Metals.</title>
        <authorList>
            <person name="Utturkar S.M."/>
            <person name="Bollmann A."/>
            <person name="Brzoska R.M."/>
            <person name="Klingeman D.M."/>
            <person name="Epstein S.E."/>
            <person name="Palumbo A.V."/>
            <person name="Brown S.D."/>
        </authorList>
    </citation>
    <scope>NUCLEOTIDE SEQUENCE [LARGE SCALE GENOMIC DNA]</scope>
    <source>
        <strain evidence="13 14">OR37</strain>
    </source>
</reference>
<evidence type="ECO:0000256" key="5">
    <source>
        <dbReference type="ARBA" id="ARBA00023077"/>
    </source>
</evidence>
<dbReference type="SUPFAM" id="SSF56935">
    <property type="entry name" value="Porins"/>
    <property type="match status" value="1"/>
</dbReference>
<dbReference type="AlphaFoldDB" id="R0CWM7"/>
<evidence type="ECO:0000259" key="12">
    <source>
        <dbReference type="Pfam" id="PF07715"/>
    </source>
</evidence>
<evidence type="ECO:0000313" key="14">
    <source>
        <dbReference type="Proteomes" id="UP000013063"/>
    </source>
</evidence>
<feature type="signal peptide" evidence="10">
    <location>
        <begin position="1"/>
        <end position="29"/>
    </location>
</feature>
<dbReference type="RefSeq" id="WP_004622012.1">
    <property type="nucleotide sequence ID" value="NZ_APMP01000024.1"/>
</dbReference>
<keyword evidence="4 8" id="KW-0812">Transmembrane</keyword>
<evidence type="ECO:0000256" key="7">
    <source>
        <dbReference type="ARBA" id="ARBA00023237"/>
    </source>
</evidence>
<dbReference type="PANTHER" id="PTHR47234">
    <property type="match status" value="1"/>
</dbReference>
<feature type="domain" description="TonB-dependent receptor-like beta-barrel" evidence="11">
    <location>
        <begin position="390"/>
        <end position="959"/>
    </location>
</feature>
<accession>R0CWM7</accession>
<dbReference type="PROSITE" id="PS52016">
    <property type="entry name" value="TONB_DEPENDENT_REC_3"/>
    <property type="match status" value="1"/>
</dbReference>
<evidence type="ECO:0000256" key="3">
    <source>
        <dbReference type="ARBA" id="ARBA00022452"/>
    </source>
</evidence>
<dbReference type="eggNOG" id="COG4771">
    <property type="taxonomic scope" value="Bacteria"/>
</dbReference>
<dbReference type="Pfam" id="PF07715">
    <property type="entry name" value="Plug"/>
    <property type="match status" value="1"/>
</dbReference>
<dbReference type="Pfam" id="PF00593">
    <property type="entry name" value="TonB_dep_Rec_b-barrel"/>
    <property type="match status" value="1"/>
</dbReference>
<dbReference type="Gene3D" id="2.40.170.20">
    <property type="entry name" value="TonB-dependent receptor, beta-barrel domain"/>
    <property type="match status" value="1"/>
</dbReference>
<keyword evidence="3 8" id="KW-1134">Transmembrane beta strand</keyword>
<evidence type="ECO:0000256" key="1">
    <source>
        <dbReference type="ARBA" id="ARBA00004571"/>
    </source>
</evidence>
<evidence type="ECO:0000256" key="2">
    <source>
        <dbReference type="ARBA" id="ARBA00022448"/>
    </source>
</evidence>
<proteinExistence type="inferred from homology"/>
<keyword evidence="5 9" id="KW-0798">TonB box</keyword>
<dbReference type="EMBL" id="APMP01000024">
    <property type="protein sequence ID" value="ENZ80921.1"/>
    <property type="molecule type" value="Genomic_DNA"/>
</dbReference>
<evidence type="ECO:0000313" key="13">
    <source>
        <dbReference type="EMBL" id="ENZ80921.1"/>
    </source>
</evidence>
<organism evidence="13 14">
    <name type="scientific">Caulobacter vibrioides OR37</name>
    <dbReference type="NCBI Taxonomy" id="1292034"/>
    <lineage>
        <taxon>Bacteria</taxon>
        <taxon>Pseudomonadati</taxon>
        <taxon>Pseudomonadota</taxon>
        <taxon>Alphaproteobacteria</taxon>
        <taxon>Caulobacterales</taxon>
        <taxon>Caulobacteraceae</taxon>
        <taxon>Caulobacter</taxon>
    </lineage>
</organism>
<evidence type="ECO:0000259" key="11">
    <source>
        <dbReference type="Pfam" id="PF00593"/>
    </source>
</evidence>
<protein>
    <recommendedName>
        <fullName evidence="15">TonB-dependent receptor</fullName>
    </recommendedName>
</protein>
<dbReference type="GO" id="GO:0009279">
    <property type="term" value="C:cell outer membrane"/>
    <property type="evidence" value="ECO:0007669"/>
    <property type="project" value="UniProtKB-SubCell"/>
</dbReference>
<dbReference type="InterPro" id="IPR012910">
    <property type="entry name" value="Plug_dom"/>
</dbReference>
<evidence type="ECO:0000256" key="8">
    <source>
        <dbReference type="PROSITE-ProRule" id="PRU01360"/>
    </source>
</evidence>
<dbReference type="InterPro" id="IPR039426">
    <property type="entry name" value="TonB-dep_rcpt-like"/>
</dbReference>
<dbReference type="Proteomes" id="UP000013063">
    <property type="component" value="Unassembled WGS sequence"/>
</dbReference>
<keyword evidence="10" id="KW-0732">Signal</keyword>
<dbReference type="Gene3D" id="2.170.130.10">
    <property type="entry name" value="TonB-dependent receptor, plug domain"/>
    <property type="match status" value="1"/>
</dbReference>
<keyword evidence="2 8" id="KW-0813">Transport</keyword>
<keyword evidence="7 8" id="KW-0998">Cell outer membrane</keyword>